<dbReference type="EMBL" id="OB661876">
    <property type="protein sequence ID" value="CAD7229116.1"/>
    <property type="molecule type" value="Genomic_DNA"/>
</dbReference>
<dbReference type="GO" id="GO:0030687">
    <property type="term" value="C:preribosome, large subunit precursor"/>
    <property type="evidence" value="ECO:0007669"/>
    <property type="project" value="TreeGrafter"/>
</dbReference>
<evidence type="ECO:0000313" key="2">
    <source>
        <dbReference type="EMBL" id="CAD7229116.1"/>
    </source>
</evidence>
<feature type="compositionally biased region" description="Basic residues" evidence="1">
    <location>
        <begin position="1"/>
        <end position="12"/>
    </location>
</feature>
<evidence type="ECO:0000256" key="1">
    <source>
        <dbReference type="SAM" id="MobiDB-lite"/>
    </source>
</evidence>
<dbReference type="PANTHER" id="PTHR12661:SF5">
    <property type="entry name" value="SUPPRESSOR OF SWI4 1 HOMOLOG"/>
    <property type="match status" value="1"/>
</dbReference>
<reference evidence="2" key="1">
    <citation type="submission" date="2020-11" db="EMBL/GenBank/DDBJ databases">
        <authorList>
            <person name="Tran Van P."/>
        </authorList>
    </citation>
    <scope>NUCLEOTIDE SEQUENCE</scope>
</reference>
<feature type="region of interest" description="Disordered" evidence="1">
    <location>
        <begin position="1"/>
        <end position="23"/>
    </location>
</feature>
<dbReference type="GO" id="GO:0019843">
    <property type="term" value="F:rRNA binding"/>
    <property type="evidence" value="ECO:0007669"/>
    <property type="project" value="InterPro"/>
</dbReference>
<dbReference type="SMART" id="SM00879">
    <property type="entry name" value="Brix"/>
    <property type="match status" value="1"/>
</dbReference>
<dbReference type="PROSITE" id="PS50833">
    <property type="entry name" value="BRIX"/>
    <property type="match status" value="1"/>
</dbReference>
<gene>
    <name evidence="2" type="ORF">CTOB1V02_LOCUS6989</name>
</gene>
<dbReference type="PANTHER" id="PTHR12661">
    <property type="entry name" value="PETER PAN-RELATED"/>
    <property type="match status" value="1"/>
</dbReference>
<feature type="compositionally biased region" description="Basic and acidic residues" evidence="1">
    <location>
        <begin position="419"/>
        <end position="429"/>
    </location>
</feature>
<dbReference type="GO" id="GO:0000027">
    <property type="term" value="P:ribosomal large subunit assembly"/>
    <property type="evidence" value="ECO:0007669"/>
    <property type="project" value="TreeGrafter"/>
</dbReference>
<name>A0A7R8ZRM2_9CRUS</name>
<accession>A0A7R8ZRM2</accession>
<dbReference type="Pfam" id="PF04427">
    <property type="entry name" value="Brix"/>
    <property type="match status" value="1"/>
</dbReference>
<protein>
    <submittedName>
        <fullName evidence="2">Uncharacterized protein</fullName>
    </submittedName>
</protein>
<dbReference type="AlphaFoldDB" id="A0A7R8ZRM2"/>
<dbReference type="GO" id="GO:0006364">
    <property type="term" value="P:rRNA processing"/>
    <property type="evidence" value="ECO:0007669"/>
    <property type="project" value="InterPro"/>
</dbReference>
<organism evidence="2">
    <name type="scientific">Cyprideis torosa</name>
    <dbReference type="NCBI Taxonomy" id="163714"/>
    <lineage>
        <taxon>Eukaryota</taxon>
        <taxon>Metazoa</taxon>
        <taxon>Ecdysozoa</taxon>
        <taxon>Arthropoda</taxon>
        <taxon>Crustacea</taxon>
        <taxon>Oligostraca</taxon>
        <taxon>Ostracoda</taxon>
        <taxon>Podocopa</taxon>
        <taxon>Podocopida</taxon>
        <taxon>Cytherocopina</taxon>
        <taxon>Cytheroidea</taxon>
        <taxon>Cytherideidae</taxon>
        <taxon>Cyprideis</taxon>
    </lineage>
</organism>
<proteinExistence type="predicted"/>
<dbReference type="InterPro" id="IPR007109">
    <property type="entry name" value="Brix"/>
</dbReference>
<feature type="region of interest" description="Disordered" evidence="1">
    <location>
        <begin position="330"/>
        <end position="451"/>
    </location>
</feature>
<feature type="compositionally biased region" description="Basic residues" evidence="1">
    <location>
        <begin position="430"/>
        <end position="451"/>
    </location>
</feature>
<dbReference type="OrthoDB" id="10261452at2759"/>
<sequence length="451" mass="51890">MRKRRGRVVRRQRAVDRAATAEPDEVKRAPHSMVVHRGIVWKTVRQMELDLRKVMEPFTASSLKARRKNRIKDFVQVAGLLNVTHMLALTQTPIGINLKFARIPHGPTVTFRLKCFSLSREVRASQRRQPPPNDKLLISPPLLVMSGLQKDCKEHVLVTTMFQNLFPSLNVAKVKLDRVARVVLVHFDPESGLFSFRHYAIKLVPIVAKAVKKILAQNSSTKKIPNLSRFEDMADYLASSGQLSDSEDEGESRDVERHVEIEKAVDESGDDKPRKNAVRLIELGPRIDMELTKIEAGFMGGEVLYHAITQKTPEELEAIRKQRLERKLLKAKRKREQEANVRRKLAAKSKGDADTEEDELDETQTANVAEDDEIQDEDWFRSEVGEEPEPDLFPKRQKRQAKSRDEEPPSKKQKTASELMKERQDEFLKKLKKNQAKRKKRKLKGKMNKKH</sequence>
<dbReference type="InterPro" id="IPR045112">
    <property type="entry name" value="PPAN-like"/>
</dbReference>